<name>A0ABQ8JD29_DERPT</name>
<keyword evidence="2" id="KW-1185">Reference proteome</keyword>
<sequence>MKNSSREIHQFGEINWQNQTKKNQIDQINNNNFTNKVIANRFSCSRIILSRSITSPNQLIHIVVNQVQLMRIK</sequence>
<dbReference type="EMBL" id="NJHN03000047">
    <property type="protein sequence ID" value="KAH9420517.1"/>
    <property type="molecule type" value="Genomic_DNA"/>
</dbReference>
<comment type="caution">
    <text evidence="1">The sequence shown here is derived from an EMBL/GenBank/DDBJ whole genome shotgun (WGS) entry which is preliminary data.</text>
</comment>
<proteinExistence type="predicted"/>
<evidence type="ECO:0000313" key="1">
    <source>
        <dbReference type="EMBL" id="KAH9420517.1"/>
    </source>
</evidence>
<dbReference type="Proteomes" id="UP000887458">
    <property type="component" value="Unassembled WGS sequence"/>
</dbReference>
<gene>
    <name evidence="1" type="ORF">DERP_000943</name>
</gene>
<organism evidence="1 2">
    <name type="scientific">Dermatophagoides pteronyssinus</name>
    <name type="common">European house dust mite</name>
    <dbReference type="NCBI Taxonomy" id="6956"/>
    <lineage>
        <taxon>Eukaryota</taxon>
        <taxon>Metazoa</taxon>
        <taxon>Ecdysozoa</taxon>
        <taxon>Arthropoda</taxon>
        <taxon>Chelicerata</taxon>
        <taxon>Arachnida</taxon>
        <taxon>Acari</taxon>
        <taxon>Acariformes</taxon>
        <taxon>Sarcoptiformes</taxon>
        <taxon>Astigmata</taxon>
        <taxon>Psoroptidia</taxon>
        <taxon>Analgoidea</taxon>
        <taxon>Pyroglyphidae</taxon>
        <taxon>Dermatophagoidinae</taxon>
        <taxon>Dermatophagoides</taxon>
    </lineage>
</organism>
<accession>A0ABQ8JD29</accession>
<evidence type="ECO:0000313" key="2">
    <source>
        <dbReference type="Proteomes" id="UP000887458"/>
    </source>
</evidence>
<protein>
    <submittedName>
        <fullName evidence="1">Uncharacterized protein</fullName>
    </submittedName>
</protein>
<reference evidence="1 2" key="2">
    <citation type="journal article" date="2022" name="Mol. Biol. Evol.">
        <title>Comparative Genomics Reveals Insights into the Divergent Evolution of Astigmatic Mites and Household Pest Adaptations.</title>
        <authorList>
            <person name="Xiong Q."/>
            <person name="Wan A.T."/>
            <person name="Liu X."/>
            <person name="Fung C.S."/>
            <person name="Xiao X."/>
            <person name="Malainual N."/>
            <person name="Hou J."/>
            <person name="Wang L."/>
            <person name="Wang M."/>
            <person name="Yang K.Y."/>
            <person name="Cui Y."/>
            <person name="Leung E.L."/>
            <person name="Nong W."/>
            <person name="Shin S.K."/>
            <person name="Au S.W."/>
            <person name="Jeong K.Y."/>
            <person name="Chew F.T."/>
            <person name="Hui J.H."/>
            <person name="Leung T.F."/>
            <person name="Tungtrongchitr A."/>
            <person name="Zhong N."/>
            <person name="Liu Z."/>
            <person name="Tsui S.K."/>
        </authorList>
    </citation>
    <scope>NUCLEOTIDE SEQUENCE [LARGE SCALE GENOMIC DNA]</scope>
    <source>
        <strain evidence="1">Derp</strain>
    </source>
</reference>
<reference evidence="1 2" key="1">
    <citation type="journal article" date="2018" name="J. Allergy Clin. Immunol.">
        <title>High-quality assembly of Dermatophagoides pteronyssinus genome and transcriptome reveals a wide range of novel allergens.</title>
        <authorList>
            <person name="Liu X.Y."/>
            <person name="Yang K.Y."/>
            <person name="Wang M.Q."/>
            <person name="Kwok J.S."/>
            <person name="Zeng X."/>
            <person name="Yang Z."/>
            <person name="Xiao X.J."/>
            <person name="Lau C.P."/>
            <person name="Li Y."/>
            <person name="Huang Z.M."/>
            <person name="Ba J.G."/>
            <person name="Yim A.K."/>
            <person name="Ouyang C.Y."/>
            <person name="Ngai S.M."/>
            <person name="Chan T.F."/>
            <person name="Leung E.L."/>
            <person name="Liu L."/>
            <person name="Liu Z.G."/>
            <person name="Tsui S.K."/>
        </authorList>
    </citation>
    <scope>NUCLEOTIDE SEQUENCE [LARGE SCALE GENOMIC DNA]</scope>
    <source>
        <strain evidence="1">Derp</strain>
    </source>
</reference>
<feature type="non-terminal residue" evidence="1">
    <location>
        <position position="73"/>
    </location>
</feature>